<evidence type="ECO:0000259" key="2">
    <source>
        <dbReference type="Pfam" id="PF18962"/>
    </source>
</evidence>
<sequence>MKTRLLLLLSVAILLTSNTVSATHINGGYISYKVDPQNPLKYSFKFTLFENDKSNADESTVEIGMGNLTTVRVPKTISIPYLNNTSIEIFEWEYTYAAPGNYVVSWKGINRNPGILNVTPPSDQLTFFVYTQVQPRLTPQNRHSIKTIIPAPLEAFTGEPFKMNMIAYDADGDKLTYELVPPQHIDQNSIPQNLPGYQFPVGLHINKFGELHWQNPTVKGENVIAVKVTEYKDNQAVGYTIVDMQLRVKDRVHEPIVKLLNKDRLTINYDGSVYAKPEQQLKLEFFVDKAPNSTNPLYAKQFSDLDTLDLATPEFAARDSANGLAVTLRLTPAISIARNQPYIIGLRGASEIETNPSSRNQFAYGWDFVNVYIGAQQPTSSGDLADNVRVQLYPNPASGKFIVEGDDLNNAQLKVFNSNGKHVFTSNLAAGRNLLKRPAQVAAGVYVFHIVKRGKIIKTGRLVLE</sequence>
<evidence type="ECO:0000313" key="4">
    <source>
        <dbReference type="Proteomes" id="UP000813018"/>
    </source>
</evidence>
<name>A0ABS7CNW1_9BACT</name>
<feature type="chain" id="PRO_5046661130" evidence="1">
    <location>
        <begin position="23"/>
        <end position="465"/>
    </location>
</feature>
<dbReference type="RefSeq" id="WP_219875400.1">
    <property type="nucleotide sequence ID" value="NZ_JAHYXK010000001.1"/>
</dbReference>
<dbReference type="Pfam" id="PF18962">
    <property type="entry name" value="Por_Secre_tail"/>
    <property type="match status" value="1"/>
</dbReference>
<evidence type="ECO:0000313" key="3">
    <source>
        <dbReference type="EMBL" id="MBW7465514.1"/>
    </source>
</evidence>
<accession>A0ABS7CNW1</accession>
<comment type="caution">
    <text evidence="3">The sequence shown here is derived from an EMBL/GenBank/DDBJ whole genome shotgun (WGS) entry which is preliminary data.</text>
</comment>
<proteinExistence type="predicted"/>
<evidence type="ECO:0000256" key="1">
    <source>
        <dbReference type="SAM" id="SignalP"/>
    </source>
</evidence>
<organism evidence="3 4">
    <name type="scientific">Pontibacter aydingkolensis</name>
    <dbReference type="NCBI Taxonomy" id="1911536"/>
    <lineage>
        <taxon>Bacteria</taxon>
        <taxon>Pseudomonadati</taxon>
        <taxon>Bacteroidota</taxon>
        <taxon>Cytophagia</taxon>
        <taxon>Cytophagales</taxon>
        <taxon>Hymenobacteraceae</taxon>
        <taxon>Pontibacter</taxon>
    </lineage>
</organism>
<gene>
    <name evidence="3" type="ORF">K0O23_00410</name>
</gene>
<protein>
    <submittedName>
        <fullName evidence="3">T9SS type A sorting domain-containing protein</fullName>
    </submittedName>
</protein>
<dbReference type="EMBL" id="JAHYXK010000001">
    <property type="protein sequence ID" value="MBW7465514.1"/>
    <property type="molecule type" value="Genomic_DNA"/>
</dbReference>
<reference evidence="3 4" key="1">
    <citation type="journal article" date="2016" name="Int. J. Syst. Evol. Microbiol.">
        <title>Pontibacter aydingkolensis sp. nov., isolated from soil of a salt lake.</title>
        <authorList>
            <person name="Osman G."/>
            <person name="Zhang T."/>
            <person name="Lou K."/>
            <person name="Gao Y."/>
            <person name="Chang W."/>
            <person name="Lin Q."/>
            <person name="Yang H.M."/>
            <person name="Huo X.D."/>
            <person name="Wang N."/>
        </authorList>
    </citation>
    <scope>NUCLEOTIDE SEQUENCE [LARGE SCALE GENOMIC DNA]</scope>
    <source>
        <strain evidence="3 4">KACC 19255</strain>
    </source>
</reference>
<dbReference type="Proteomes" id="UP000813018">
    <property type="component" value="Unassembled WGS sequence"/>
</dbReference>
<feature type="domain" description="Secretion system C-terminal sorting" evidence="2">
    <location>
        <begin position="392"/>
        <end position="454"/>
    </location>
</feature>
<dbReference type="InterPro" id="IPR026444">
    <property type="entry name" value="Secre_tail"/>
</dbReference>
<keyword evidence="4" id="KW-1185">Reference proteome</keyword>
<dbReference type="NCBIfam" id="TIGR04183">
    <property type="entry name" value="Por_Secre_tail"/>
    <property type="match status" value="1"/>
</dbReference>
<keyword evidence="1" id="KW-0732">Signal</keyword>
<feature type="signal peptide" evidence="1">
    <location>
        <begin position="1"/>
        <end position="22"/>
    </location>
</feature>